<evidence type="ECO:0000259" key="6">
    <source>
        <dbReference type="PROSITE" id="PS51910"/>
    </source>
</evidence>
<dbReference type="InterPro" id="IPR050542">
    <property type="entry name" value="Glycosyl_Hydrlase18_Chitinase"/>
</dbReference>
<dbReference type="PANTHER" id="PTHR45708:SF49">
    <property type="entry name" value="ENDOCHITINASE"/>
    <property type="match status" value="1"/>
</dbReference>
<evidence type="ECO:0000256" key="3">
    <source>
        <dbReference type="ARBA" id="ARBA00023295"/>
    </source>
</evidence>
<dbReference type="Proteomes" id="UP000266272">
    <property type="component" value="Unassembled WGS sequence"/>
</dbReference>
<evidence type="ECO:0000313" key="7">
    <source>
        <dbReference type="EMBL" id="RFU80675.1"/>
    </source>
</evidence>
<feature type="chain" id="PRO_5017347269" evidence="5">
    <location>
        <begin position="23"/>
        <end position="378"/>
    </location>
</feature>
<evidence type="ECO:0000256" key="1">
    <source>
        <dbReference type="ARBA" id="ARBA00022669"/>
    </source>
</evidence>
<dbReference type="OrthoDB" id="6020543at2759"/>
<keyword evidence="1" id="KW-0147">Chitin-binding</keyword>
<dbReference type="AlphaFoldDB" id="A0A395NX79"/>
<proteinExistence type="predicted"/>
<feature type="compositionally biased region" description="Low complexity" evidence="4">
    <location>
        <begin position="348"/>
        <end position="364"/>
    </location>
</feature>
<keyword evidence="8" id="KW-1185">Reference proteome</keyword>
<feature type="signal peptide" evidence="5">
    <location>
        <begin position="1"/>
        <end position="22"/>
    </location>
</feature>
<dbReference type="Pfam" id="PF00704">
    <property type="entry name" value="Glyco_hydro_18"/>
    <property type="match status" value="1"/>
</dbReference>
<protein>
    <submittedName>
        <fullName evidence="7">Class iii chitinase 2</fullName>
    </submittedName>
</protein>
<keyword evidence="2" id="KW-0378">Hydrolase</keyword>
<gene>
    <name evidence="7" type="ORF">TARUN_1532</name>
</gene>
<dbReference type="GO" id="GO:0004568">
    <property type="term" value="F:chitinase activity"/>
    <property type="evidence" value="ECO:0007669"/>
    <property type="project" value="TreeGrafter"/>
</dbReference>
<accession>A0A395NX79</accession>
<dbReference type="GO" id="GO:0005975">
    <property type="term" value="P:carbohydrate metabolic process"/>
    <property type="evidence" value="ECO:0007669"/>
    <property type="project" value="InterPro"/>
</dbReference>
<keyword evidence="5" id="KW-0732">Signal</keyword>
<dbReference type="SUPFAM" id="SSF51445">
    <property type="entry name" value="(Trans)glycosidases"/>
    <property type="match status" value="1"/>
</dbReference>
<keyword evidence="3" id="KW-0326">Glycosidase</keyword>
<feature type="region of interest" description="Disordered" evidence="4">
    <location>
        <begin position="346"/>
        <end position="378"/>
    </location>
</feature>
<comment type="caution">
    <text evidence="7">The sequence shown here is derived from an EMBL/GenBank/DDBJ whole genome shotgun (WGS) entry which is preliminary data.</text>
</comment>
<dbReference type="GO" id="GO:0008061">
    <property type="term" value="F:chitin binding"/>
    <property type="evidence" value="ECO:0007669"/>
    <property type="project" value="UniProtKB-KW"/>
</dbReference>
<sequence>MFFIVLLSHLIILLTVPCTVLSQHDTNRPKARTVVYWGQSGGGVIDNNNLASYCTPDSGIDVIVLAFLYQYGNGITIPSGTFGQNFCSVDTSGNPSNCDDLSSSIAICKSKGVKIILSLGGASGAYSLSSQQEAETIGQNLWDAYGAGNGTIPRPFGSNVIDGWDFDIEASSGNQYYQYLIKKLRSNFNSGDFVITGAPQCPIPEPNMQQIITTSQFDYLWVQFYNNPCSVNSNINFNDWVSNVANTPSAKAKIFIGVPASPRGATGTDSGAQYYLEPSALNTLVGQYKTNHAFGGIMMWAAGFSDNNIVNGCTYAQQAHHILQNGSPCESSRPINATNTTLFTSRETSVFPTPSPSPTTSASSGIGKVPQWGQVSTQ</sequence>
<evidence type="ECO:0000256" key="4">
    <source>
        <dbReference type="SAM" id="MobiDB-lite"/>
    </source>
</evidence>
<evidence type="ECO:0000313" key="8">
    <source>
        <dbReference type="Proteomes" id="UP000266272"/>
    </source>
</evidence>
<dbReference type="InterPro" id="IPR001223">
    <property type="entry name" value="Glyco_hydro18_cat"/>
</dbReference>
<dbReference type="PROSITE" id="PS51910">
    <property type="entry name" value="GH18_2"/>
    <property type="match status" value="1"/>
</dbReference>
<dbReference type="Gene3D" id="3.20.20.80">
    <property type="entry name" value="Glycosidases"/>
    <property type="match status" value="1"/>
</dbReference>
<evidence type="ECO:0000256" key="2">
    <source>
        <dbReference type="ARBA" id="ARBA00022801"/>
    </source>
</evidence>
<evidence type="ECO:0000256" key="5">
    <source>
        <dbReference type="SAM" id="SignalP"/>
    </source>
</evidence>
<dbReference type="GO" id="GO:0005576">
    <property type="term" value="C:extracellular region"/>
    <property type="evidence" value="ECO:0007669"/>
    <property type="project" value="TreeGrafter"/>
</dbReference>
<organism evidence="7 8">
    <name type="scientific">Trichoderma arundinaceum</name>
    <dbReference type="NCBI Taxonomy" id="490622"/>
    <lineage>
        <taxon>Eukaryota</taxon>
        <taxon>Fungi</taxon>
        <taxon>Dikarya</taxon>
        <taxon>Ascomycota</taxon>
        <taxon>Pezizomycotina</taxon>
        <taxon>Sordariomycetes</taxon>
        <taxon>Hypocreomycetidae</taxon>
        <taxon>Hypocreales</taxon>
        <taxon>Hypocreaceae</taxon>
        <taxon>Trichoderma</taxon>
    </lineage>
</organism>
<feature type="domain" description="GH18" evidence="6">
    <location>
        <begin position="31"/>
        <end position="326"/>
    </location>
</feature>
<name>A0A395NX79_TRIAR</name>
<reference evidence="7 8" key="1">
    <citation type="journal article" date="2018" name="PLoS Pathog.">
        <title>Evolution of structural diversity of trichothecenes, a family of toxins produced by plant pathogenic and entomopathogenic fungi.</title>
        <authorList>
            <person name="Proctor R.H."/>
            <person name="McCormick S.P."/>
            <person name="Kim H.S."/>
            <person name="Cardoza R.E."/>
            <person name="Stanley A.M."/>
            <person name="Lindo L."/>
            <person name="Kelly A."/>
            <person name="Brown D.W."/>
            <person name="Lee T."/>
            <person name="Vaughan M.M."/>
            <person name="Alexander N.J."/>
            <person name="Busman M."/>
            <person name="Gutierrez S."/>
        </authorList>
    </citation>
    <scope>NUCLEOTIDE SEQUENCE [LARGE SCALE GENOMIC DNA]</scope>
    <source>
        <strain evidence="7 8">IBT 40837</strain>
    </source>
</reference>
<dbReference type="InterPro" id="IPR017853">
    <property type="entry name" value="GH"/>
</dbReference>
<dbReference type="EMBL" id="PXOA01000100">
    <property type="protein sequence ID" value="RFU80675.1"/>
    <property type="molecule type" value="Genomic_DNA"/>
</dbReference>
<dbReference type="PANTHER" id="PTHR45708">
    <property type="entry name" value="ENDOCHITINASE"/>
    <property type="match status" value="1"/>
</dbReference>